<dbReference type="PANTHER" id="PTHR33653:SF1">
    <property type="entry name" value="RIBONUCLEASE VAPC2"/>
    <property type="match status" value="1"/>
</dbReference>
<evidence type="ECO:0000256" key="2">
    <source>
        <dbReference type="ARBA" id="ARBA00022722"/>
    </source>
</evidence>
<protein>
    <submittedName>
        <fullName evidence="8">Type II toxin-antitoxin system VapC family toxin</fullName>
    </submittedName>
</protein>
<dbReference type="SUPFAM" id="SSF88723">
    <property type="entry name" value="PIN domain-like"/>
    <property type="match status" value="1"/>
</dbReference>
<dbReference type="InterPro" id="IPR050556">
    <property type="entry name" value="Type_II_TA_system_RNase"/>
</dbReference>
<dbReference type="RefSeq" id="WP_257743847.1">
    <property type="nucleotide sequence ID" value="NZ_CP096115.1"/>
</dbReference>
<gene>
    <name evidence="8" type="ORF">L6E24_06245</name>
</gene>
<evidence type="ECO:0000256" key="1">
    <source>
        <dbReference type="ARBA" id="ARBA00001946"/>
    </source>
</evidence>
<keyword evidence="2" id="KW-0540">Nuclease</keyword>
<dbReference type="Gene3D" id="3.40.50.1010">
    <property type="entry name" value="5'-nuclease"/>
    <property type="match status" value="1"/>
</dbReference>
<proteinExistence type="inferred from homology"/>
<keyword evidence="9" id="KW-1185">Reference proteome</keyword>
<dbReference type="AlphaFoldDB" id="A0A9E7PRI7"/>
<name>A0A9E7PRI7_9EURY</name>
<evidence type="ECO:0000313" key="8">
    <source>
        <dbReference type="EMBL" id="UUX93711.1"/>
    </source>
</evidence>
<sequence length="117" mass="13158">MRNKSGAIDLYRLYESKGITLATVITTLELHKGANLSEMSNLNLEKVRVVLSLFDILPFSQDVCETFGHFSADLKLKGIPIGDFDEVIAAMVLCHDRVLITRDNQFSKVPDLEIINY</sequence>
<dbReference type="KEGG" id="mend:L6E24_06245"/>
<evidence type="ECO:0000256" key="6">
    <source>
        <dbReference type="ARBA" id="ARBA00038093"/>
    </source>
</evidence>
<dbReference type="GO" id="GO:0004518">
    <property type="term" value="F:nuclease activity"/>
    <property type="evidence" value="ECO:0007669"/>
    <property type="project" value="UniProtKB-KW"/>
</dbReference>
<dbReference type="PANTHER" id="PTHR33653">
    <property type="entry name" value="RIBONUCLEASE VAPC2"/>
    <property type="match status" value="1"/>
</dbReference>
<evidence type="ECO:0000256" key="5">
    <source>
        <dbReference type="ARBA" id="ARBA00022842"/>
    </source>
</evidence>
<dbReference type="InterPro" id="IPR029060">
    <property type="entry name" value="PIN-like_dom_sf"/>
</dbReference>
<feature type="domain" description="PIN" evidence="7">
    <location>
        <begin position="3"/>
        <end position="111"/>
    </location>
</feature>
<keyword evidence="5" id="KW-0460">Magnesium</keyword>
<dbReference type="GO" id="GO:0046872">
    <property type="term" value="F:metal ion binding"/>
    <property type="evidence" value="ECO:0007669"/>
    <property type="project" value="UniProtKB-KW"/>
</dbReference>
<accession>A0A9E7PRI7</accession>
<comment type="similarity">
    <text evidence="6">Belongs to the PINc/VapC protein family.</text>
</comment>
<dbReference type="Pfam" id="PF01850">
    <property type="entry name" value="PIN"/>
    <property type="match status" value="1"/>
</dbReference>
<dbReference type="Proteomes" id="UP001060368">
    <property type="component" value="Chromosome"/>
</dbReference>
<dbReference type="GeneID" id="74307282"/>
<dbReference type="EMBL" id="CP096115">
    <property type="protein sequence ID" value="UUX93711.1"/>
    <property type="molecule type" value="Genomic_DNA"/>
</dbReference>
<dbReference type="InterPro" id="IPR002716">
    <property type="entry name" value="PIN_dom"/>
</dbReference>
<evidence type="ECO:0000259" key="7">
    <source>
        <dbReference type="Pfam" id="PF01850"/>
    </source>
</evidence>
<dbReference type="GO" id="GO:0016787">
    <property type="term" value="F:hydrolase activity"/>
    <property type="evidence" value="ECO:0007669"/>
    <property type="project" value="UniProtKB-KW"/>
</dbReference>
<comment type="cofactor">
    <cofactor evidence="1">
        <name>Mg(2+)</name>
        <dbReference type="ChEBI" id="CHEBI:18420"/>
    </cofactor>
</comment>
<reference evidence="8" key="1">
    <citation type="submission" date="2022-04" db="EMBL/GenBank/DDBJ databases">
        <title>Complete genome of Methanoplanus endosymbiosus DSM 3599.</title>
        <authorList>
            <person name="Chen S.-C."/>
            <person name="You Y.-T."/>
            <person name="Zhou Y.-Z."/>
            <person name="Lai M.-C."/>
        </authorList>
    </citation>
    <scope>NUCLEOTIDE SEQUENCE</scope>
    <source>
        <strain evidence="8">DSM 3599</strain>
    </source>
</reference>
<organism evidence="8 9">
    <name type="scientific">Methanoplanus endosymbiosus</name>
    <dbReference type="NCBI Taxonomy" id="33865"/>
    <lineage>
        <taxon>Archaea</taxon>
        <taxon>Methanobacteriati</taxon>
        <taxon>Methanobacteriota</taxon>
        <taxon>Stenosarchaea group</taxon>
        <taxon>Methanomicrobia</taxon>
        <taxon>Methanomicrobiales</taxon>
        <taxon>Methanomicrobiaceae</taxon>
        <taxon>Methanoplanus</taxon>
    </lineage>
</organism>
<evidence type="ECO:0000256" key="3">
    <source>
        <dbReference type="ARBA" id="ARBA00022723"/>
    </source>
</evidence>
<evidence type="ECO:0000313" key="9">
    <source>
        <dbReference type="Proteomes" id="UP001060368"/>
    </source>
</evidence>
<keyword evidence="4" id="KW-0378">Hydrolase</keyword>
<dbReference type="CDD" id="cd09881">
    <property type="entry name" value="PIN_VapC4-5_FitB-like"/>
    <property type="match status" value="1"/>
</dbReference>
<evidence type="ECO:0000256" key="4">
    <source>
        <dbReference type="ARBA" id="ARBA00022801"/>
    </source>
</evidence>
<keyword evidence="3" id="KW-0479">Metal-binding</keyword>